<evidence type="ECO:0000313" key="1">
    <source>
        <dbReference type="EMBL" id="MCP8967482.1"/>
    </source>
</evidence>
<protein>
    <submittedName>
        <fullName evidence="1">Spore protease YyaC</fullName>
    </submittedName>
</protein>
<accession>A0AA42BNB3</accession>
<dbReference type="NCBIfam" id="TIGR02841">
    <property type="entry name" value="spore_YyaC"/>
    <property type="match status" value="1"/>
</dbReference>
<evidence type="ECO:0000313" key="2">
    <source>
        <dbReference type="Proteomes" id="UP001156102"/>
    </source>
</evidence>
<gene>
    <name evidence="1" type="primary">yyaC</name>
    <name evidence="1" type="ORF">NK662_02865</name>
</gene>
<sequence length="186" mass="20039">MHPIPYDHALAPLLIRNRLFACMPEHLQSLTVLCIGSNRVNGDSLGPFVGTLLQGLYPERLTVVGSLREPVDALNLKETLQRLAVPADGLLLAVDSIAGTEQYLHQIMVRPGALQPGSGIGTVLPAAGDVSLMGVVMEESENVMRSLSYTSLHVIYEMARAIAGGISLAVRQRFGYEAQAPLLPMR</sequence>
<dbReference type="SUPFAM" id="SSF53163">
    <property type="entry name" value="HybD-like"/>
    <property type="match status" value="1"/>
</dbReference>
<dbReference type="InterPro" id="IPR009665">
    <property type="entry name" value="YyaC"/>
</dbReference>
<dbReference type="GO" id="GO:0006508">
    <property type="term" value="P:proteolysis"/>
    <property type="evidence" value="ECO:0007669"/>
    <property type="project" value="UniProtKB-KW"/>
</dbReference>
<dbReference type="AlphaFoldDB" id="A0AA42BNB3"/>
<name>A0AA42BNB3_9BACI</name>
<keyword evidence="1" id="KW-0378">Hydrolase</keyword>
<dbReference type="RefSeq" id="WP_254757148.1">
    <property type="nucleotide sequence ID" value="NZ_JANCLT010000001.1"/>
</dbReference>
<keyword evidence="2" id="KW-1185">Reference proteome</keyword>
<organism evidence="1 2">
    <name type="scientific">Ectobacillus ponti</name>
    <dbReference type="NCBI Taxonomy" id="2961894"/>
    <lineage>
        <taxon>Bacteria</taxon>
        <taxon>Bacillati</taxon>
        <taxon>Bacillota</taxon>
        <taxon>Bacilli</taxon>
        <taxon>Bacillales</taxon>
        <taxon>Bacillaceae</taxon>
        <taxon>Ectobacillus</taxon>
    </lineage>
</organism>
<proteinExistence type="predicted"/>
<dbReference type="InterPro" id="IPR023430">
    <property type="entry name" value="Pept_HybD-like_dom_sf"/>
</dbReference>
<dbReference type="GO" id="GO:0008233">
    <property type="term" value="F:peptidase activity"/>
    <property type="evidence" value="ECO:0007669"/>
    <property type="project" value="UniProtKB-KW"/>
</dbReference>
<dbReference type="Proteomes" id="UP001156102">
    <property type="component" value="Unassembled WGS sequence"/>
</dbReference>
<reference evidence="1" key="1">
    <citation type="submission" date="2022-07" db="EMBL/GenBank/DDBJ databases">
        <authorList>
            <person name="Li W.-J."/>
            <person name="Deng Q.-Q."/>
        </authorList>
    </citation>
    <scope>NUCLEOTIDE SEQUENCE</scope>
    <source>
        <strain evidence="1">SYSU M60031</strain>
    </source>
</reference>
<keyword evidence="1" id="KW-0645">Protease</keyword>
<dbReference type="EMBL" id="JANCLT010000001">
    <property type="protein sequence ID" value="MCP8967482.1"/>
    <property type="molecule type" value="Genomic_DNA"/>
</dbReference>
<comment type="caution">
    <text evidence="1">The sequence shown here is derived from an EMBL/GenBank/DDBJ whole genome shotgun (WGS) entry which is preliminary data.</text>
</comment>
<dbReference type="Pfam" id="PF06866">
    <property type="entry name" value="DUF1256"/>
    <property type="match status" value="1"/>
</dbReference>